<dbReference type="RefSeq" id="WP_096584726.1">
    <property type="nucleotide sequence ID" value="NZ_CAWNJS010000002.1"/>
</dbReference>
<evidence type="ECO:0000313" key="1">
    <source>
        <dbReference type="EMBL" id="BAZ02981.1"/>
    </source>
</evidence>
<geneLocation type="plasmid" evidence="2">
    <name>Plasmid1 dna</name>
</geneLocation>
<dbReference type="AlphaFoldDB" id="A0A1Z4NB92"/>
<sequence>MTNINNNKLLVIYEGQQHWIPEAIAIDDQLLRDAFTPLCAELANAHIERQPGKPIHIIKKPGKKGTFSLDCLIMASEEINPAVQMCYQMRQRQVITGIDWQNAGQLSIQIEEAIASGTKFSQSLNQTLKSLKASIPTSSVISEGF</sequence>
<accession>A0A1Z4NB92</accession>
<dbReference type="EMBL" id="AP018249">
    <property type="protein sequence ID" value="BAZ02981.1"/>
    <property type="molecule type" value="Genomic_DNA"/>
</dbReference>
<keyword evidence="1" id="KW-0614">Plasmid</keyword>
<keyword evidence="2" id="KW-1185">Reference proteome</keyword>
<gene>
    <name evidence="1" type="ORF">NIES37_69940</name>
</gene>
<dbReference type="KEGG" id="ttq:NIES37_69940"/>
<name>A0A1Z4NB92_9CYAN</name>
<protein>
    <submittedName>
        <fullName evidence="1">Uncharacterized protein</fullName>
    </submittedName>
</protein>
<evidence type="ECO:0000313" key="2">
    <source>
        <dbReference type="Proteomes" id="UP000218785"/>
    </source>
</evidence>
<dbReference type="Proteomes" id="UP000218785">
    <property type="component" value="Plasmid plasmid1"/>
</dbReference>
<organism evidence="1 2">
    <name type="scientific">Tolypothrix tenuis PCC 7101</name>
    <dbReference type="NCBI Taxonomy" id="231146"/>
    <lineage>
        <taxon>Bacteria</taxon>
        <taxon>Bacillati</taxon>
        <taxon>Cyanobacteriota</taxon>
        <taxon>Cyanophyceae</taxon>
        <taxon>Nostocales</taxon>
        <taxon>Tolypothrichaceae</taxon>
        <taxon>Tolypothrix</taxon>
    </lineage>
</organism>
<proteinExistence type="predicted"/>
<reference evidence="1 2" key="1">
    <citation type="submission" date="2017-06" db="EMBL/GenBank/DDBJ databases">
        <title>Genome sequencing of cyanobaciteial culture collection at National Institute for Environmental Studies (NIES).</title>
        <authorList>
            <person name="Hirose Y."/>
            <person name="Shimura Y."/>
            <person name="Fujisawa T."/>
            <person name="Nakamura Y."/>
            <person name="Kawachi M."/>
        </authorList>
    </citation>
    <scope>NUCLEOTIDE SEQUENCE [LARGE SCALE GENOMIC DNA]</scope>
    <source>
        <strain evidence="1 2">NIES-37</strain>
        <plasmid evidence="2">Plasmid1 dna</plasmid>
    </source>
</reference>